<dbReference type="PANTHER" id="PTHR28666">
    <property type="entry name" value="TRANSMEMBRANE PROTEIN 240"/>
    <property type="match status" value="1"/>
</dbReference>
<dbReference type="AlphaFoldDB" id="A0A3Q0SPJ7"/>
<dbReference type="GeneTree" id="ENSGT00400000023987"/>
<dbReference type="InterPro" id="IPR027947">
    <property type="entry name" value="TMEM240"/>
</dbReference>
<feature type="transmembrane region" description="Helical" evidence="1">
    <location>
        <begin position="86"/>
        <end position="103"/>
    </location>
</feature>
<proteinExistence type="predicted"/>
<dbReference type="Ensembl" id="ENSACIT00000025406.1">
    <property type="protein sequence ID" value="ENSACIP00000024757.1"/>
    <property type="gene ID" value="ENSACIG00000019213.1"/>
</dbReference>
<accession>A0A3Q0SPJ7</accession>
<dbReference type="STRING" id="61819.ENSACIP00000024757"/>
<reference evidence="2" key="2">
    <citation type="submission" date="2025-09" db="UniProtKB">
        <authorList>
            <consortium name="Ensembl"/>
        </authorList>
    </citation>
    <scope>IDENTIFICATION</scope>
</reference>
<keyword evidence="1" id="KW-1133">Transmembrane helix</keyword>
<keyword evidence="3" id="KW-1185">Reference proteome</keyword>
<dbReference type="OMA" id="MPKFRNI"/>
<dbReference type="Pfam" id="PF15207">
    <property type="entry name" value="TMEM240"/>
    <property type="match status" value="1"/>
</dbReference>
<organism evidence="2 3">
    <name type="scientific">Amphilophus citrinellus</name>
    <name type="common">Midas cichlid</name>
    <name type="synonym">Cichlasoma citrinellum</name>
    <dbReference type="NCBI Taxonomy" id="61819"/>
    <lineage>
        <taxon>Eukaryota</taxon>
        <taxon>Metazoa</taxon>
        <taxon>Chordata</taxon>
        <taxon>Craniata</taxon>
        <taxon>Vertebrata</taxon>
        <taxon>Euteleostomi</taxon>
        <taxon>Actinopterygii</taxon>
        <taxon>Neopterygii</taxon>
        <taxon>Teleostei</taxon>
        <taxon>Neoteleostei</taxon>
        <taxon>Acanthomorphata</taxon>
        <taxon>Ovalentaria</taxon>
        <taxon>Cichlomorphae</taxon>
        <taxon>Cichliformes</taxon>
        <taxon>Cichlidae</taxon>
        <taxon>New World cichlids</taxon>
        <taxon>Cichlasomatinae</taxon>
        <taxon>Heroini</taxon>
        <taxon>Amphilophus</taxon>
    </lineage>
</organism>
<name>A0A3Q0SPJ7_AMPCI</name>
<dbReference type="PANTHER" id="PTHR28666:SF1">
    <property type="entry name" value="TRANSMEMBRANE PROTEIN 240"/>
    <property type="match status" value="1"/>
</dbReference>
<evidence type="ECO:0000313" key="2">
    <source>
        <dbReference type="Ensembl" id="ENSACIP00000024757.1"/>
    </source>
</evidence>
<reference evidence="2" key="1">
    <citation type="submission" date="2025-08" db="UniProtKB">
        <authorList>
            <consortium name="Ensembl"/>
        </authorList>
    </citation>
    <scope>IDENTIFICATION</scope>
</reference>
<sequence>MFTLLCTTIYYFFICSFAISGDMNALLGHFHNFFLPLLRGHEHVCRCVCGSNKAYHVVPYHGAMSTVDIRDRYCGSYIVTQQEMDLTAGILLGLCIGWLLMWLDRVWHRALPFWTPNQLSVHFWSLMPKFRNIRNLFSHSHPEHSEESSGNVVHVEPQVNGNI</sequence>
<protein>
    <submittedName>
        <fullName evidence="2">Transmembrane protein 240</fullName>
    </submittedName>
</protein>
<keyword evidence="1" id="KW-0472">Membrane</keyword>
<evidence type="ECO:0000256" key="1">
    <source>
        <dbReference type="SAM" id="Phobius"/>
    </source>
</evidence>
<keyword evidence="1" id="KW-0812">Transmembrane</keyword>
<dbReference type="Proteomes" id="UP000261340">
    <property type="component" value="Unplaced"/>
</dbReference>
<evidence type="ECO:0000313" key="3">
    <source>
        <dbReference type="Proteomes" id="UP000261340"/>
    </source>
</evidence>